<evidence type="ECO:0000256" key="1">
    <source>
        <dbReference type="ARBA" id="ARBA00010211"/>
    </source>
</evidence>
<keyword evidence="2" id="KW-0479">Metal-binding</keyword>
<dbReference type="PANTHER" id="PTHR42796:SF4">
    <property type="entry name" value="FUMARYLACETOACETATE HYDROLASE DOMAIN-CONTAINING PROTEIN 2A"/>
    <property type="match status" value="1"/>
</dbReference>
<organism evidence="4 5">
    <name type="scientific">Lutzomyia longipalpis</name>
    <name type="common">Sand fly</name>
    <dbReference type="NCBI Taxonomy" id="7200"/>
    <lineage>
        <taxon>Eukaryota</taxon>
        <taxon>Metazoa</taxon>
        <taxon>Ecdysozoa</taxon>
        <taxon>Arthropoda</taxon>
        <taxon>Hexapoda</taxon>
        <taxon>Insecta</taxon>
        <taxon>Pterygota</taxon>
        <taxon>Neoptera</taxon>
        <taxon>Endopterygota</taxon>
        <taxon>Diptera</taxon>
        <taxon>Nematocera</taxon>
        <taxon>Psychodoidea</taxon>
        <taxon>Psychodidae</taxon>
        <taxon>Lutzomyia</taxon>
        <taxon>Lutzomyia</taxon>
    </lineage>
</organism>
<evidence type="ECO:0000259" key="3">
    <source>
        <dbReference type="Pfam" id="PF01557"/>
    </source>
</evidence>
<dbReference type="AlphaFoldDB" id="A0A1B0CS49"/>
<dbReference type="Pfam" id="PF01557">
    <property type="entry name" value="FAA_hydrolase"/>
    <property type="match status" value="1"/>
</dbReference>
<evidence type="ECO:0000313" key="5">
    <source>
        <dbReference type="Proteomes" id="UP000092461"/>
    </source>
</evidence>
<reference evidence="4" key="1">
    <citation type="submission" date="2020-05" db="UniProtKB">
        <authorList>
            <consortium name="EnsemblMetazoa"/>
        </authorList>
    </citation>
    <scope>IDENTIFICATION</scope>
    <source>
        <strain evidence="4">Jacobina</strain>
    </source>
</reference>
<dbReference type="VEuPathDB" id="VectorBase:LLONM1_003910"/>
<dbReference type="InterPro" id="IPR036663">
    <property type="entry name" value="Fumarylacetoacetase_C_sf"/>
</dbReference>
<name>A0A1B0CS49_LUTLO</name>
<evidence type="ECO:0000256" key="2">
    <source>
        <dbReference type="ARBA" id="ARBA00022723"/>
    </source>
</evidence>
<sequence>MSFSLVRKISGQSQTWRQIQGHFGKIIGSEGVQTKGFFVRNFSLSSPVTMRFVQYSKGADEKTHLGILSADGKTISSLSTYGNDMIEFMKTEVDLGELSKKISSLPSEAVTKDVTLQAPVSNPEKIVCIGLNYRGHCEEQNLTPPVRPMFFSKFASTLVGPTGSVIAHEISTQIDWEVELAVVIGKTAKKVPREKAYDYVFGYCVAQDISARDWQKVLNNKQFLIGKSMDTFCPLGPAIVHKSLIPDPHNLKICCSINGVQKQSGNTNELIFRIDDIINRLTQSITLRPGDVILTGTPGGVGMFRNPPEYLKPGDVIESEIEGLGKLTNTVIKDD</sequence>
<dbReference type="FunFam" id="3.90.850.10:FF:000002">
    <property type="entry name" value="2-hydroxyhepta-2,4-diene-1,7-dioate isomerase"/>
    <property type="match status" value="1"/>
</dbReference>
<dbReference type="EMBL" id="AJWK01025642">
    <property type="status" value="NOT_ANNOTATED_CDS"/>
    <property type="molecule type" value="Genomic_DNA"/>
</dbReference>
<proteinExistence type="inferred from homology"/>
<dbReference type="GO" id="GO:0006107">
    <property type="term" value="P:oxaloacetate metabolic process"/>
    <property type="evidence" value="ECO:0007669"/>
    <property type="project" value="UniProtKB-ARBA"/>
</dbReference>
<keyword evidence="5" id="KW-1185">Reference proteome</keyword>
<dbReference type="InterPro" id="IPR051121">
    <property type="entry name" value="FAH"/>
</dbReference>
<dbReference type="GO" id="GO:0046872">
    <property type="term" value="F:metal ion binding"/>
    <property type="evidence" value="ECO:0007669"/>
    <property type="project" value="UniProtKB-KW"/>
</dbReference>
<feature type="domain" description="Fumarylacetoacetase-like C-terminal" evidence="3">
    <location>
        <begin position="125"/>
        <end position="331"/>
    </location>
</feature>
<dbReference type="EnsemblMetazoa" id="LLOJ007698-RA">
    <property type="protein sequence ID" value="LLOJ007698-PA"/>
    <property type="gene ID" value="LLOJ007698"/>
</dbReference>
<dbReference type="Gene3D" id="3.90.850.10">
    <property type="entry name" value="Fumarylacetoacetase-like, C-terminal domain"/>
    <property type="match status" value="1"/>
</dbReference>
<dbReference type="VEuPathDB" id="VectorBase:LLOJ007698"/>
<comment type="similarity">
    <text evidence="1">Belongs to the FAH family.</text>
</comment>
<protein>
    <recommendedName>
        <fullName evidence="3">Fumarylacetoacetase-like C-terminal domain-containing protein</fullName>
    </recommendedName>
</protein>
<dbReference type="PANTHER" id="PTHR42796">
    <property type="entry name" value="FUMARYLACETOACETATE HYDROLASE DOMAIN-CONTAINING PROTEIN 2A-RELATED"/>
    <property type="match status" value="1"/>
</dbReference>
<dbReference type="GO" id="GO:0050163">
    <property type="term" value="F:oxaloacetate tautomerase activity"/>
    <property type="evidence" value="ECO:0007669"/>
    <property type="project" value="UniProtKB-ARBA"/>
</dbReference>
<dbReference type="InterPro" id="IPR011234">
    <property type="entry name" value="Fumarylacetoacetase-like_C"/>
</dbReference>
<dbReference type="Proteomes" id="UP000092461">
    <property type="component" value="Unassembled WGS sequence"/>
</dbReference>
<dbReference type="SUPFAM" id="SSF56529">
    <property type="entry name" value="FAH"/>
    <property type="match status" value="1"/>
</dbReference>
<accession>A0A1B0CS49</accession>
<evidence type="ECO:0000313" key="4">
    <source>
        <dbReference type="EnsemblMetazoa" id="LLOJ007698-PA"/>
    </source>
</evidence>